<keyword evidence="3" id="KW-1185">Reference proteome</keyword>
<sequence length="281" mass="30838">MIRRAPLALPHSFWLHLVLPRAVILLALSAADGVLRLDMRLLYGLVAADALVFLWQVMRFQASADNHLRGMGGMTLIWGGYLVLLVSGFASISLWWGSFLFAAQPETTELFTDRMDRLHAAEYQLSLSDDGSSLSFSGTITYGLTKRATELLAANPQLVTVTLTSIGGHIYEARGFANLIRARGLNTVVKGDCSSACTLLFVAGTQRRLAPGARLGFHRYALEFGPLLPNLDLAKEQEKDLAFFRAQGISEAFLAQVFEQPSSALWYPSRQQALQAGLLVH</sequence>
<feature type="transmembrane region" description="Helical" evidence="1">
    <location>
        <begin position="78"/>
        <end position="102"/>
    </location>
</feature>
<keyword evidence="1" id="KW-0812">Transmembrane</keyword>
<keyword evidence="1" id="KW-0472">Membrane</keyword>
<evidence type="ECO:0000313" key="3">
    <source>
        <dbReference type="Proteomes" id="UP001238334"/>
    </source>
</evidence>
<dbReference type="AlphaFoldDB" id="A0A9Y2KWS3"/>
<evidence type="ECO:0008006" key="4">
    <source>
        <dbReference type="Google" id="ProtNLM"/>
    </source>
</evidence>
<proteinExistence type="predicted"/>
<protein>
    <recommendedName>
        <fullName evidence="4">Clp protease</fullName>
    </recommendedName>
</protein>
<dbReference type="EMBL" id="CP127247">
    <property type="protein sequence ID" value="WIY23978.1"/>
    <property type="molecule type" value="Genomic_DNA"/>
</dbReference>
<name>A0A9Y2KWS3_9RHOB</name>
<dbReference type="Gene3D" id="3.90.226.10">
    <property type="entry name" value="2-enoyl-CoA Hydratase, Chain A, domain 1"/>
    <property type="match status" value="1"/>
</dbReference>
<dbReference type="RefSeq" id="WP_270916982.1">
    <property type="nucleotide sequence ID" value="NZ_CP127247.1"/>
</dbReference>
<dbReference type="KEGG" id="ppso:QPJ95_15275"/>
<feature type="transmembrane region" description="Helical" evidence="1">
    <location>
        <begin position="13"/>
        <end position="34"/>
    </location>
</feature>
<accession>A0A9Y2KWS3</accession>
<evidence type="ECO:0000313" key="2">
    <source>
        <dbReference type="EMBL" id="WIY23978.1"/>
    </source>
</evidence>
<reference evidence="2 3" key="1">
    <citation type="submission" date="2023-06" db="EMBL/GenBank/DDBJ databases">
        <title>Parasedimentitalea psychrophila sp. nov., a psychrophilic bacterium isolated from deep-sea sediment.</title>
        <authorList>
            <person name="Li A."/>
        </authorList>
    </citation>
    <scope>NUCLEOTIDE SEQUENCE [LARGE SCALE GENOMIC DNA]</scope>
    <source>
        <strain evidence="2 3">QS115</strain>
    </source>
</reference>
<dbReference type="SUPFAM" id="SSF52096">
    <property type="entry name" value="ClpP/crotonase"/>
    <property type="match status" value="1"/>
</dbReference>
<dbReference type="Proteomes" id="UP001238334">
    <property type="component" value="Chromosome"/>
</dbReference>
<feature type="transmembrane region" description="Helical" evidence="1">
    <location>
        <begin position="41"/>
        <end position="58"/>
    </location>
</feature>
<organism evidence="2 3">
    <name type="scientific">Parasedimentitalea psychrophila</name>
    <dbReference type="NCBI Taxonomy" id="2997337"/>
    <lineage>
        <taxon>Bacteria</taxon>
        <taxon>Pseudomonadati</taxon>
        <taxon>Pseudomonadota</taxon>
        <taxon>Alphaproteobacteria</taxon>
        <taxon>Rhodobacterales</taxon>
        <taxon>Paracoccaceae</taxon>
        <taxon>Parasedimentitalea</taxon>
    </lineage>
</organism>
<evidence type="ECO:0000256" key="1">
    <source>
        <dbReference type="SAM" id="Phobius"/>
    </source>
</evidence>
<keyword evidence="1" id="KW-1133">Transmembrane helix</keyword>
<dbReference type="InterPro" id="IPR029045">
    <property type="entry name" value="ClpP/crotonase-like_dom_sf"/>
</dbReference>
<gene>
    <name evidence="2" type="ORF">QPJ95_15275</name>
</gene>